<dbReference type="RefSeq" id="WP_207348543.1">
    <property type="nucleotide sequence ID" value="NZ_CP076456.1"/>
</dbReference>
<keyword evidence="3" id="KW-1185">Reference proteome</keyword>
<gene>
    <name evidence="2" type="ORF">KG104_02850</name>
</gene>
<accession>A0A975S6L8</accession>
<evidence type="ECO:0000313" key="3">
    <source>
        <dbReference type="Proteomes" id="UP000680588"/>
    </source>
</evidence>
<evidence type="ECO:0000313" key="2">
    <source>
        <dbReference type="EMBL" id="QWQ36765.1"/>
    </source>
</evidence>
<organism evidence="2 3">
    <name type="scientific">Arthrobacter sunyaminii</name>
    <dbReference type="NCBI Taxonomy" id="2816859"/>
    <lineage>
        <taxon>Bacteria</taxon>
        <taxon>Bacillati</taxon>
        <taxon>Actinomycetota</taxon>
        <taxon>Actinomycetes</taxon>
        <taxon>Micrococcales</taxon>
        <taxon>Micrococcaceae</taxon>
        <taxon>Arthrobacter</taxon>
    </lineage>
</organism>
<dbReference type="EMBL" id="CP076456">
    <property type="protein sequence ID" value="QWQ36765.1"/>
    <property type="molecule type" value="Genomic_DNA"/>
</dbReference>
<feature type="compositionally biased region" description="Basic and acidic residues" evidence="1">
    <location>
        <begin position="1"/>
        <end position="20"/>
    </location>
</feature>
<evidence type="ECO:0000256" key="1">
    <source>
        <dbReference type="SAM" id="MobiDB-lite"/>
    </source>
</evidence>
<proteinExistence type="predicted"/>
<dbReference type="KEGG" id="asun:KG104_02850"/>
<name>A0A975S6L8_9MICC</name>
<dbReference type="AlphaFoldDB" id="A0A975S6L8"/>
<protein>
    <submittedName>
        <fullName evidence="2">Uncharacterized protein</fullName>
    </submittedName>
</protein>
<reference evidence="2" key="1">
    <citation type="submission" date="2021-06" db="EMBL/GenBank/DDBJ databases">
        <title>Novel species in genus Arthrobacter.</title>
        <authorList>
            <person name="Zhang G."/>
        </authorList>
    </citation>
    <scope>NUCLEOTIDE SEQUENCE</scope>
    <source>
        <strain evidence="2">Zg-ZUI122</strain>
    </source>
</reference>
<sequence>MAEKEHPTSGNDQDRTHNEAPSEGDSSAAGPNEPRQHSQEAAEGDDDNK</sequence>
<dbReference type="Proteomes" id="UP000680588">
    <property type="component" value="Chromosome"/>
</dbReference>
<feature type="region of interest" description="Disordered" evidence="1">
    <location>
        <begin position="1"/>
        <end position="49"/>
    </location>
</feature>